<dbReference type="InterPro" id="IPR036163">
    <property type="entry name" value="HMA_dom_sf"/>
</dbReference>
<dbReference type="AlphaFoldDB" id="A0A437MF96"/>
<dbReference type="Gene3D" id="3.30.70.100">
    <property type="match status" value="1"/>
</dbReference>
<keyword evidence="3" id="KW-1185">Reference proteome</keyword>
<feature type="domain" description="HMA" evidence="1">
    <location>
        <begin position="39"/>
        <end position="101"/>
    </location>
</feature>
<dbReference type="Proteomes" id="UP000282957">
    <property type="component" value="Unassembled WGS sequence"/>
</dbReference>
<comment type="caution">
    <text evidence="2">The sequence shown here is derived from an EMBL/GenBank/DDBJ whole genome shotgun (WGS) entry which is preliminary data.</text>
</comment>
<evidence type="ECO:0000313" key="3">
    <source>
        <dbReference type="Proteomes" id="UP000282957"/>
    </source>
</evidence>
<dbReference type="Pfam" id="PF00403">
    <property type="entry name" value="HMA"/>
    <property type="match status" value="1"/>
</dbReference>
<evidence type="ECO:0000259" key="1">
    <source>
        <dbReference type="PROSITE" id="PS50846"/>
    </source>
</evidence>
<reference evidence="2 3" key="1">
    <citation type="submission" date="2019-01" db="EMBL/GenBank/DDBJ databases">
        <authorList>
            <person name="Chen W.-M."/>
        </authorList>
    </citation>
    <scope>NUCLEOTIDE SEQUENCE [LARGE SCALE GENOMIC DNA]</scope>
    <source>
        <strain evidence="2 3">CCP-6</strain>
    </source>
</reference>
<organism evidence="2 3">
    <name type="scientific">Rhodovarius crocodyli</name>
    <dbReference type="NCBI Taxonomy" id="1979269"/>
    <lineage>
        <taxon>Bacteria</taxon>
        <taxon>Pseudomonadati</taxon>
        <taxon>Pseudomonadota</taxon>
        <taxon>Alphaproteobacteria</taxon>
        <taxon>Acetobacterales</taxon>
        <taxon>Roseomonadaceae</taxon>
        <taxon>Rhodovarius</taxon>
    </lineage>
</organism>
<name>A0A437MF96_9PROT</name>
<dbReference type="CDD" id="cd00371">
    <property type="entry name" value="HMA"/>
    <property type="match status" value="1"/>
</dbReference>
<dbReference type="GO" id="GO:0046872">
    <property type="term" value="F:metal ion binding"/>
    <property type="evidence" value="ECO:0007669"/>
    <property type="project" value="InterPro"/>
</dbReference>
<evidence type="ECO:0000313" key="2">
    <source>
        <dbReference type="EMBL" id="RVT96328.1"/>
    </source>
</evidence>
<protein>
    <submittedName>
        <fullName evidence="2">Copper chaperone</fullName>
    </submittedName>
</protein>
<dbReference type="OrthoDB" id="9801832at2"/>
<dbReference type="PROSITE" id="PS50846">
    <property type="entry name" value="HMA_2"/>
    <property type="match status" value="1"/>
</dbReference>
<accession>A0A437MF96</accession>
<sequence length="103" mass="10868">MSISGVLTMVAREHPALRHIKACGPAMREAPLERRGSDAMVRIKVENMTCGGCAKGVTATLKEAAPGKLVALDLEKKEVTVAMDDVAPLLAALEKDGWQAKAA</sequence>
<dbReference type="InterPro" id="IPR006121">
    <property type="entry name" value="HMA_dom"/>
</dbReference>
<dbReference type="SUPFAM" id="SSF55008">
    <property type="entry name" value="HMA, heavy metal-associated domain"/>
    <property type="match status" value="1"/>
</dbReference>
<proteinExistence type="predicted"/>
<dbReference type="EMBL" id="SACL01000004">
    <property type="protein sequence ID" value="RVT96328.1"/>
    <property type="molecule type" value="Genomic_DNA"/>
</dbReference>
<gene>
    <name evidence="2" type="ORF">EOD42_14565</name>
</gene>